<keyword evidence="13" id="KW-0732">Signal</keyword>
<keyword evidence="4" id="KW-0410">Iron transport</keyword>
<evidence type="ECO:0000256" key="10">
    <source>
        <dbReference type="ARBA" id="ARBA00023237"/>
    </source>
</evidence>
<keyword evidence="9 11" id="KW-0472">Membrane</keyword>
<evidence type="ECO:0000256" key="13">
    <source>
        <dbReference type="SAM" id="SignalP"/>
    </source>
</evidence>
<dbReference type="Gene3D" id="2.40.170.20">
    <property type="entry name" value="TonB-dependent receptor, beta-barrel domain"/>
    <property type="match status" value="1"/>
</dbReference>
<dbReference type="AlphaFoldDB" id="A0A7X1FYZ7"/>
<organism evidence="16 17">
    <name type="scientific">Novosphingobium piscinae</name>
    <dbReference type="NCBI Taxonomy" id="1507448"/>
    <lineage>
        <taxon>Bacteria</taxon>
        <taxon>Pseudomonadati</taxon>
        <taxon>Pseudomonadota</taxon>
        <taxon>Alphaproteobacteria</taxon>
        <taxon>Sphingomonadales</taxon>
        <taxon>Sphingomonadaceae</taxon>
        <taxon>Novosphingobium</taxon>
    </lineage>
</organism>
<evidence type="ECO:0000256" key="3">
    <source>
        <dbReference type="ARBA" id="ARBA00022452"/>
    </source>
</evidence>
<evidence type="ECO:0000256" key="11">
    <source>
        <dbReference type="PROSITE-ProRule" id="PRU01360"/>
    </source>
</evidence>
<dbReference type="InterPro" id="IPR012910">
    <property type="entry name" value="Plug_dom"/>
</dbReference>
<dbReference type="PROSITE" id="PS52016">
    <property type="entry name" value="TONB_DEPENDENT_REC_3"/>
    <property type="match status" value="1"/>
</dbReference>
<dbReference type="Pfam" id="PF07715">
    <property type="entry name" value="Plug"/>
    <property type="match status" value="1"/>
</dbReference>
<feature type="domain" description="TonB-dependent receptor-like beta-barrel" evidence="14">
    <location>
        <begin position="298"/>
        <end position="755"/>
    </location>
</feature>
<dbReference type="EMBL" id="JACLAX010000009">
    <property type="protein sequence ID" value="MBC2669563.1"/>
    <property type="molecule type" value="Genomic_DNA"/>
</dbReference>
<evidence type="ECO:0000259" key="15">
    <source>
        <dbReference type="Pfam" id="PF07715"/>
    </source>
</evidence>
<keyword evidence="17" id="KW-1185">Reference proteome</keyword>
<evidence type="ECO:0000256" key="12">
    <source>
        <dbReference type="RuleBase" id="RU003357"/>
    </source>
</evidence>
<comment type="similarity">
    <text evidence="11 12">Belongs to the TonB-dependent receptor family.</text>
</comment>
<feature type="signal peptide" evidence="13">
    <location>
        <begin position="1"/>
        <end position="25"/>
    </location>
</feature>
<dbReference type="InterPro" id="IPR039426">
    <property type="entry name" value="TonB-dep_rcpt-like"/>
</dbReference>
<evidence type="ECO:0000313" key="16">
    <source>
        <dbReference type="EMBL" id="MBC2669563.1"/>
    </source>
</evidence>
<evidence type="ECO:0000313" key="17">
    <source>
        <dbReference type="Proteomes" id="UP000551327"/>
    </source>
</evidence>
<evidence type="ECO:0000256" key="8">
    <source>
        <dbReference type="ARBA" id="ARBA00023077"/>
    </source>
</evidence>
<keyword evidence="6" id="KW-0408">Iron</keyword>
<feature type="domain" description="TonB-dependent receptor plug" evidence="15">
    <location>
        <begin position="58"/>
        <end position="163"/>
    </location>
</feature>
<keyword evidence="5 11" id="KW-0812">Transmembrane</keyword>
<keyword evidence="10 11" id="KW-0998">Cell outer membrane</keyword>
<keyword evidence="3 11" id="KW-1134">Transmembrane beta strand</keyword>
<dbReference type="SUPFAM" id="SSF56935">
    <property type="entry name" value="Porins"/>
    <property type="match status" value="1"/>
</dbReference>
<sequence length="790" mass="84835">MSLIRLSLASVSLLALGAVTAPALAQEAASQAETADVTATGTFGDIVVTANKRSENAQRVPIAMTAYSGDQLKALGVTDATQITQQVPGLQLNAWSPNVTIFNLRGISQNNFTDYLEAPIAVYVDDAYMGSMNGLSGQLFDIQRVEVLRGPQGTLFGRNATGGLIQYVSTEASRAEFNGYVNAGYERFNRRAVEGAVGGSLTPGLRFRVAGRVTKADGYIKSAAALPGVFDGNGQDLGAENGWALRGTVQADLGPDGTLDLWVKHSEDNNVATGGYVFDNCNLQDNGYCTTDAAGLGNGSGGVINGITGERASPFANFSNTPGLFNRTTDILQGKLQYDLGGVKLTSITNYTALNKSYQEDGDALPVTVIVFQTQARYKQFSEELRLSGEADRFRWQTGAYFLDMKIKGTMATIGAPAVGAALAAGLPGVNSAINEVYDLHSRNWSVFGQAEYDLSDKLTLIGGLRYSKDTKSVDYSSSVVEGSQSAPIASDESFSATLPGASRISHGDIAARVTLNYKPNNDTLLFASWNRGIKGGNFTLNGYVTADTFQHRPETLNSFEGGIKWSNPARSLRVNATAYHYIYDDYQTFALIGGVPQVGNSNAHATGAELETYFQPNKHININLGATWEVSRVDTVQAAGSQFLSVLVPGASVPQYCTDQNDGTYFCNYPAKTVSGARFPNQPRFSLNYVVRYNFDALAGNISAQVDGVWYDKQFLEVTNGQSSLQPAYNVTNTSLTWTSDNDRFSLQVFGRNVLNQAYRAYTLNLGPLGTTSVYARPATYGVGATIKW</sequence>
<evidence type="ECO:0000256" key="9">
    <source>
        <dbReference type="ARBA" id="ARBA00023136"/>
    </source>
</evidence>
<comment type="subcellular location">
    <subcellularLocation>
        <location evidence="1 11">Cell outer membrane</location>
        <topology evidence="1 11">Multi-pass membrane protein</topology>
    </subcellularLocation>
</comment>
<evidence type="ECO:0000256" key="2">
    <source>
        <dbReference type="ARBA" id="ARBA00022448"/>
    </source>
</evidence>
<name>A0A7X1FYZ7_9SPHN</name>
<dbReference type="PANTHER" id="PTHR32552">
    <property type="entry name" value="FERRICHROME IRON RECEPTOR-RELATED"/>
    <property type="match status" value="1"/>
</dbReference>
<keyword evidence="2 11" id="KW-0813">Transport</keyword>
<dbReference type="PANTHER" id="PTHR32552:SF81">
    <property type="entry name" value="TONB-DEPENDENT OUTER MEMBRANE RECEPTOR"/>
    <property type="match status" value="1"/>
</dbReference>
<protein>
    <submittedName>
        <fullName evidence="16">TonB-dependent receptor</fullName>
    </submittedName>
</protein>
<dbReference type="InterPro" id="IPR036942">
    <property type="entry name" value="Beta-barrel_TonB_sf"/>
</dbReference>
<accession>A0A7X1FYZ7</accession>
<evidence type="ECO:0000259" key="14">
    <source>
        <dbReference type="Pfam" id="PF00593"/>
    </source>
</evidence>
<keyword evidence="16" id="KW-0675">Receptor</keyword>
<evidence type="ECO:0000256" key="7">
    <source>
        <dbReference type="ARBA" id="ARBA00023065"/>
    </source>
</evidence>
<gene>
    <name evidence="16" type="ORF">H7F53_10445</name>
</gene>
<keyword evidence="7" id="KW-0406">Ion transport</keyword>
<dbReference type="GO" id="GO:0006826">
    <property type="term" value="P:iron ion transport"/>
    <property type="evidence" value="ECO:0007669"/>
    <property type="project" value="UniProtKB-KW"/>
</dbReference>
<comment type="caution">
    <text evidence="16">The sequence shown here is derived from an EMBL/GenBank/DDBJ whole genome shotgun (WGS) entry which is preliminary data.</text>
</comment>
<reference evidence="16 17" key="1">
    <citation type="submission" date="2020-08" db="EMBL/GenBank/DDBJ databases">
        <title>The genome sequence of type strain Novosphingobium piscinae KCTC 42194.</title>
        <authorList>
            <person name="Liu Y."/>
        </authorList>
    </citation>
    <scope>NUCLEOTIDE SEQUENCE [LARGE SCALE GENOMIC DNA]</scope>
    <source>
        <strain evidence="16 17">KCTC 42194</strain>
    </source>
</reference>
<keyword evidence="8 12" id="KW-0798">TonB box</keyword>
<dbReference type="Pfam" id="PF00593">
    <property type="entry name" value="TonB_dep_Rec_b-barrel"/>
    <property type="match status" value="1"/>
</dbReference>
<proteinExistence type="inferred from homology"/>
<evidence type="ECO:0000256" key="6">
    <source>
        <dbReference type="ARBA" id="ARBA00023004"/>
    </source>
</evidence>
<evidence type="ECO:0000256" key="1">
    <source>
        <dbReference type="ARBA" id="ARBA00004571"/>
    </source>
</evidence>
<dbReference type="GO" id="GO:0009279">
    <property type="term" value="C:cell outer membrane"/>
    <property type="evidence" value="ECO:0007669"/>
    <property type="project" value="UniProtKB-SubCell"/>
</dbReference>
<dbReference type="Proteomes" id="UP000551327">
    <property type="component" value="Unassembled WGS sequence"/>
</dbReference>
<feature type="chain" id="PRO_5030865662" evidence="13">
    <location>
        <begin position="26"/>
        <end position="790"/>
    </location>
</feature>
<dbReference type="InterPro" id="IPR000531">
    <property type="entry name" value="Beta-barrel_TonB"/>
</dbReference>
<evidence type="ECO:0000256" key="5">
    <source>
        <dbReference type="ARBA" id="ARBA00022692"/>
    </source>
</evidence>
<evidence type="ECO:0000256" key="4">
    <source>
        <dbReference type="ARBA" id="ARBA00022496"/>
    </source>
</evidence>